<feature type="domain" description="C2H2-type" evidence="8">
    <location>
        <begin position="257"/>
        <end position="284"/>
    </location>
</feature>
<comment type="subcellular location">
    <subcellularLocation>
        <location evidence="1">Nucleus</location>
    </subcellularLocation>
</comment>
<dbReference type="FunFam" id="3.30.160.60:FF:000110">
    <property type="entry name" value="Zinc finger protein-like"/>
    <property type="match status" value="1"/>
</dbReference>
<feature type="domain" description="C2H2-type" evidence="8">
    <location>
        <begin position="165"/>
        <end position="193"/>
    </location>
</feature>
<dbReference type="GO" id="GO:0005634">
    <property type="term" value="C:nucleus"/>
    <property type="evidence" value="ECO:0007669"/>
    <property type="project" value="UniProtKB-SubCell"/>
</dbReference>
<dbReference type="PROSITE" id="PS00028">
    <property type="entry name" value="ZINC_FINGER_C2H2_1"/>
    <property type="match status" value="6"/>
</dbReference>
<dbReference type="FunFam" id="3.30.160.60:FF:000870">
    <property type="entry name" value="zinc finger protein 197 isoform X1"/>
    <property type="match status" value="1"/>
</dbReference>
<evidence type="ECO:0000256" key="4">
    <source>
        <dbReference type="ARBA" id="ARBA00022771"/>
    </source>
</evidence>
<evidence type="ECO:0000256" key="1">
    <source>
        <dbReference type="ARBA" id="ARBA00004123"/>
    </source>
</evidence>
<keyword evidence="4 7" id="KW-0863">Zinc-finger</keyword>
<feature type="domain" description="C2H2-type" evidence="8">
    <location>
        <begin position="313"/>
        <end position="341"/>
    </location>
</feature>
<dbReference type="Pfam" id="PF00096">
    <property type="entry name" value="zf-C2H2"/>
    <property type="match status" value="6"/>
</dbReference>
<dbReference type="EMBL" id="QDEB01115669">
    <property type="protein sequence ID" value="RZB40818.1"/>
    <property type="molecule type" value="Genomic_DNA"/>
</dbReference>
<dbReference type="AlphaFoldDB" id="A0A482VCE2"/>
<keyword evidence="2" id="KW-0479">Metal-binding</keyword>
<sequence length="358" mass="41916">MTENPKMCFTCRKSDCNKFYNAQNCDSDKISYLDKLKSCVSTDLIEDDNMEMCWLCVKHLRISYKFRATVLMSQEVLRKNEELSVDLIKKEADCEDIKVYINSSEANYMKSESDSDTDCFGKSDYSSDDSSCKDIIDTVNSLTKKIEKKRAKRKYNQKSKDDALLSCEYCGTQFSKQWQLKKHIARVHNEIRKFMCTYCNKEFKQSYHLKEHITSHTGEKNYSCPICDKKFQRLSSQRRHIKSHDAPPGHKTKRTPFLCTICGKSFPFSNGVQRHMRIHLGIKNFECSLCNRRFTQSTHLQVHMRTHTGEKPYICDTCGEKFSLKSCMLKHINNRHYGSKNLAEELPIFYLHKDFDQA</sequence>
<dbReference type="PANTHER" id="PTHR24394">
    <property type="entry name" value="ZINC FINGER PROTEIN"/>
    <property type="match status" value="1"/>
</dbReference>
<dbReference type="SMART" id="SM00355">
    <property type="entry name" value="ZnF_C2H2"/>
    <property type="match status" value="6"/>
</dbReference>
<accession>A0A482VCE2</accession>
<gene>
    <name evidence="9" type="ORF">BDFB_003800</name>
</gene>
<evidence type="ECO:0000256" key="5">
    <source>
        <dbReference type="ARBA" id="ARBA00022833"/>
    </source>
</evidence>
<evidence type="ECO:0000313" key="9">
    <source>
        <dbReference type="EMBL" id="RZB40818.1"/>
    </source>
</evidence>
<dbReference type="FunFam" id="3.30.160.60:FF:001498">
    <property type="entry name" value="Zinc finger protein 404"/>
    <property type="match status" value="1"/>
</dbReference>
<dbReference type="InterPro" id="IPR036236">
    <property type="entry name" value="Znf_C2H2_sf"/>
</dbReference>
<feature type="domain" description="C2H2-type" evidence="8">
    <location>
        <begin position="285"/>
        <end position="312"/>
    </location>
</feature>
<dbReference type="GO" id="GO:0000981">
    <property type="term" value="F:DNA-binding transcription factor activity, RNA polymerase II-specific"/>
    <property type="evidence" value="ECO:0007669"/>
    <property type="project" value="TreeGrafter"/>
</dbReference>
<dbReference type="InterPro" id="IPR012934">
    <property type="entry name" value="Znf_AD"/>
</dbReference>
<dbReference type="InterPro" id="IPR013087">
    <property type="entry name" value="Znf_C2H2_type"/>
</dbReference>
<dbReference type="FunFam" id="3.30.160.60:FF:000145">
    <property type="entry name" value="Zinc finger protein 574"/>
    <property type="match status" value="1"/>
</dbReference>
<evidence type="ECO:0000313" key="10">
    <source>
        <dbReference type="Proteomes" id="UP000292052"/>
    </source>
</evidence>
<dbReference type="PANTHER" id="PTHR24394:SF44">
    <property type="entry name" value="ZINC FINGER PROTEIN 271-LIKE"/>
    <property type="match status" value="1"/>
</dbReference>
<dbReference type="OrthoDB" id="6077919at2759"/>
<name>A0A482VCE2_ASBVE</name>
<organism evidence="9 10">
    <name type="scientific">Asbolus verrucosus</name>
    <name type="common">Desert ironclad beetle</name>
    <dbReference type="NCBI Taxonomy" id="1661398"/>
    <lineage>
        <taxon>Eukaryota</taxon>
        <taxon>Metazoa</taxon>
        <taxon>Ecdysozoa</taxon>
        <taxon>Arthropoda</taxon>
        <taxon>Hexapoda</taxon>
        <taxon>Insecta</taxon>
        <taxon>Pterygota</taxon>
        <taxon>Neoptera</taxon>
        <taxon>Endopterygota</taxon>
        <taxon>Coleoptera</taxon>
        <taxon>Polyphaga</taxon>
        <taxon>Cucujiformia</taxon>
        <taxon>Tenebrionidae</taxon>
        <taxon>Pimeliinae</taxon>
        <taxon>Asbolus</taxon>
    </lineage>
</organism>
<evidence type="ECO:0000259" key="8">
    <source>
        <dbReference type="PROSITE" id="PS50157"/>
    </source>
</evidence>
<protein>
    <submittedName>
        <fullName evidence="9">Zf-H2C2 2 domain containing protein</fullName>
    </submittedName>
</protein>
<dbReference type="SUPFAM" id="SSF57667">
    <property type="entry name" value="beta-beta-alpha zinc fingers"/>
    <property type="match status" value="4"/>
</dbReference>
<keyword evidence="10" id="KW-1185">Reference proteome</keyword>
<keyword evidence="6" id="KW-0539">Nucleus</keyword>
<evidence type="ECO:0000256" key="6">
    <source>
        <dbReference type="ARBA" id="ARBA00023242"/>
    </source>
</evidence>
<proteinExistence type="predicted"/>
<dbReference type="Gene3D" id="3.30.160.60">
    <property type="entry name" value="Classic Zinc Finger"/>
    <property type="match status" value="6"/>
</dbReference>
<dbReference type="PROSITE" id="PS50157">
    <property type="entry name" value="ZINC_FINGER_C2H2_2"/>
    <property type="match status" value="6"/>
</dbReference>
<evidence type="ECO:0000256" key="7">
    <source>
        <dbReference type="PROSITE-ProRule" id="PRU00042"/>
    </source>
</evidence>
<feature type="domain" description="C2H2-type" evidence="8">
    <location>
        <begin position="222"/>
        <end position="249"/>
    </location>
</feature>
<evidence type="ECO:0000256" key="2">
    <source>
        <dbReference type="ARBA" id="ARBA00022723"/>
    </source>
</evidence>
<comment type="caution">
    <text evidence="9">The sequence shown here is derived from an EMBL/GenBank/DDBJ whole genome shotgun (WGS) entry which is preliminary data.</text>
</comment>
<keyword evidence="5" id="KW-0862">Zinc</keyword>
<dbReference type="SMART" id="SM00868">
    <property type="entry name" value="zf-AD"/>
    <property type="match status" value="1"/>
</dbReference>
<dbReference type="FunFam" id="3.30.160.60:FF:000100">
    <property type="entry name" value="Zinc finger 45-like"/>
    <property type="match status" value="1"/>
</dbReference>
<evidence type="ECO:0000256" key="3">
    <source>
        <dbReference type="ARBA" id="ARBA00022737"/>
    </source>
</evidence>
<dbReference type="Proteomes" id="UP000292052">
    <property type="component" value="Unassembled WGS sequence"/>
</dbReference>
<feature type="domain" description="C2H2-type" evidence="8">
    <location>
        <begin position="194"/>
        <end position="221"/>
    </location>
</feature>
<reference evidence="9 10" key="1">
    <citation type="submission" date="2017-03" db="EMBL/GenBank/DDBJ databases">
        <title>Genome of the blue death feigning beetle - Asbolus verrucosus.</title>
        <authorList>
            <person name="Rider S.D."/>
        </authorList>
    </citation>
    <scope>NUCLEOTIDE SEQUENCE [LARGE SCALE GENOMIC DNA]</scope>
    <source>
        <strain evidence="9">Butters</strain>
        <tissue evidence="9">Head and leg muscle</tissue>
    </source>
</reference>
<keyword evidence="3" id="KW-0677">Repeat</keyword>
<dbReference type="GO" id="GO:0008270">
    <property type="term" value="F:zinc ion binding"/>
    <property type="evidence" value="ECO:0007669"/>
    <property type="project" value="UniProtKB-KW"/>
</dbReference>